<comment type="caution">
    <text evidence="1">The sequence shown here is derived from an EMBL/GenBank/DDBJ whole genome shotgun (WGS) entry which is preliminary data.</text>
</comment>
<proteinExistence type="predicted"/>
<dbReference type="RefSeq" id="WP_047748423.1">
    <property type="nucleotide sequence ID" value="NZ_LEDI01000048.1"/>
</dbReference>
<dbReference type="Proteomes" id="UP000036013">
    <property type="component" value="Unassembled WGS sequence"/>
</dbReference>
<sequence>MSNKYEDLIKNARMNADCGEHMSPAEVTTLLNVVEITFAALAAENAGLKAALNPEVIPEVAVEAFTETVIMDHDWNETSEWSWVENDTDVIRAVLEAIKPETPATDAFLAEVRAHARNEGINYAAGRLAAAFNHGFVDKPLAEVFDVVRMILTTKEDLANDPLPATDGLSGEYAEKFLAEFAANLRKGVQS</sequence>
<dbReference type="EMBL" id="LEDI01000048">
    <property type="protein sequence ID" value="KLP99015.1"/>
    <property type="molecule type" value="Genomic_DNA"/>
</dbReference>
<evidence type="ECO:0000313" key="2">
    <source>
        <dbReference type="Proteomes" id="UP000036013"/>
    </source>
</evidence>
<evidence type="ECO:0000313" key="1">
    <source>
        <dbReference type="EMBL" id="KLP99015.1"/>
    </source>
</evidence>
<organism evidence="1 2">
    <name type="scientific">Enterobacter roggenkampii</name>
    <dbReference type="NCBI Taxonomy" id="1812935"/>
    <lineage>
        <taxon>Bacteria</taxon>
        <taxon>Pseudomonadati</taxon>
        <taxon>Pseudomonadota</taxon>
        <taxon>Gammaproteobacteria</taxon>
        <taxon>Enterobacterales</taxon>
        <taxon>Enterobacteriaceae</taxon>
        <taxon>Enterobacter</taxon>
        <taxon>Enterobacter cloacae complex</taxon>
    </lineage>
</organism>
<protein>
    <recommendedName>
        <fullName evidence="3">Ead/Ea22-like family protein</fullName>
    </recommendedName>
</protein>
<evidence type="ECO:0008006" key="3">
    <source>
        <dbReference type="Google" id="ProtNLM"/>
    </source>
</evidence>
<dbReference type="AlphaFoldDB" id="A0A837LFG9"/>
<reference evidence="1 2" key="1">
    <citation type="submission" date="2015-06" db="EMBL/GenBank/DDBJ databases">
        <authorList>
            <person name="Adams M."/>
            <person name="Sutton G."/>
            <person name="Nelson K."/>
            <person name="Bonomo R."/>
            <person name="McCorrison J."/>
            <person name="Sanka R."/>
            <person name="Brinkac L."/>
            <person name="Nierman W."/>
        </authorList>
    </citation>
    <scope>NUCLEOTIDE SEQUENCE [LARGE SCALE GENOMIC DNA]</scope>
    <source>
        <strain evidence="1 2">GN02692</strain>
    </source>
</reference>
<accession>A0A837LFG9</accession>
<gene>
    <name evidence="1" type="ORF">ABF77_16445</name>
</gene>
<name>A0A837LFG9_9ENTR</name>